<protein>
    <submittedName>
        <fullName evidence="3">Uncharacterized protein</fullName>
    </submittedName>
</protein>
<feature type="chain" id="PRO_5012453334" evidence="2">
    <location>
        <begin position="35"/>
        <end position="198"/>
    </location>
</feature>
<dbReference type="AlphaFoldDB" id="A0A1J7J456"/>
<dbReference type="InParanoid" id="A0A1J7J456"/>
<keyword evidence="2" id="KW-0732">Signal</keyword>
<reference evidence="3 4" key="1">
    <citation type="submission" date="2016-10" db="EMBL/GenBank/DDBJ databases">
        <title>Draft genome sequence of Coniochaeta ligniaria NRRL30616, a lignocellulolytic fungus for bioabatement of inhibitors in plant biomass hydrolysates.</title>
        <authorList>
            <consortium name="DOE Joint Genome Institute"/>
            <person name="Jimenez D.J."/>
            <person name="Hector R.E."/>
            <person name="Riley R."/>
            <person name="Sun H."/>
            <person name="Grigoriev I.V."/>
            <person name="Van Elsas J.D."/>
            <person name="Nichols N.N."/>
        </authorList>
    </citation>
    <scope>NUCLEOTIDE SEQUENCE [LARGE SCALE GENOMIC DNA]</scope>
    <source>
        <strain evidence="3 4">NRRL 30616</strain>
    </source>
</reference>
<organism evidence="3 4">
    <name type="scientific">Coniochaeta ligniaria NRRL 30616</name>
    <dbReference type="NCBI Taxonomy" id="1408157"/>
    <lineage>
        <taxon>Eukaryota</taxon>
        <taxon>Fungi</taxon>
        <taxon>Dikarya</taxon>
        <taxon>Ascomycota</taxon>
        <taxon>Pezizomycotina</taxon>
        <taxon>Sordariomycetes</taxon>
        <taxon>Sordariomycetidae</taxon>
        <taxon>Coniochaetales</taxon>
        <taxon>Coniochaetaceae</taxon>
        <taxon>Coniochaeta</taxon>
    </lineage>
</organism>
<evidence type="ECO:0000313" key="3">
    <source>
        <dbReference type="EMBL" id="OIW34147.1"/>
    </source>
</evidence>
<dbReference type="EMBL" id="KV875094">
    <property type="protein sequence ID" value="OIW34147.1"/>
    <property type="molecule type" value="Genomic_DNA"/>
</dbReference>
<evidence type="ECO:0000256" key="2">
    <source>
        <dbReference type="SAM" id="SignalP"/>
    </source>
</evidence>
<evidence type="ECO:0000256" key="1">
    <source>
        <dbReference type="SAM" id="MobiDB-lite"/>
    </source>
</evidence>
<sequence length="198" mass="22740">MMHRHCCSPFPYRPPSSFSSPFLLLVLLLILLRTRPPLDTTSRRLTKMEDQRQLGRSPGHLNSGRIELPPPRPTRSNPFWLPIYHSPIKENLQKLFIARTMLIATGWYASAEQRHKAGGFVSAMYIQPDNIAQQSERAISLAYIHDVFLRELRRQFGDHECMLDTLCRHLLTQISCTAKATSILYAVHPWSVACAVQY</sequence>
<evidence type="ECO:0000313" key="4">
    <source>
        <dbReference type="Proteomes" id="UP000182658"/>
    </source>
</evidence>
<dbReference type="Proteomes" id="UP000182658">
    <property type="component" value="Unassembled WGS sequence"/>
</dbReference>
<feature type="region of interest" description="Disordered" evidence="1">
    <location>
        <begin position="42"/>
        <end position="73"/>
    </location>
</feature>
<gene>
    <name evidence="3" type="ORF">CONLIGDRAFT_212531</name>
</gene>
<name>A0A1J7J456_9PEZI</name>
<proteinExistence type="predicted"/>
<accession>A0A1J7J456</accession>
<feature type="signal peptide" evidence="2">
    <location>
        <begin position="1"/>
        <end position="34"/>
    </location>
</feature>
<keyword evidence="4" id="KW-1185">Reference proteome</keyword>